<proteinExistence type="predicted"/>
<keyword evidence="3" id="KW-1185">Reference proteome</keyword>
<evidence type="ECO:0000313" key="2">
    <source>
        <dbReference type="EMBL" id="CDO72545.1"/>
    </source>
</evidence>
<evidence type="ECO:0000256" key="1">
    <source>
        <dbReference type="SAM" id="MobiDB-lite"/>
    </source>
</evidence>
<dbReference type="OrthoDB" id="2758345at2759"/>
<organism evidence="2 3">
    <name type="scientific">Pycnoporus cinnabarinus</name>
    <name type="common">Cinnabar-red polypore</name>
    <name type="synonym">Trametes cinnabarina</name>
    <dbReference type="NCBI Taxonomy" id="5643"/>
    <lineage>
        <taxon>Eukaryota</taxon>
        <taxon>Fungi</taxon>
        <taxon>Dikarya</taxon>
        <taxon>Basidiomycota</taxon>
        <taxon>Agaricomycotina</taxon>
        <taxon>Agaricomycetes</taxon>
        <taxon>Polyporales</taxon>
        <taxon>Polyporaceae</taxon>
        <taxon>Trametes</taxon>
    </lineage>
</organism>
<dbReference type="AlphaFoldDB" id="A0A060SDU4"/>
<gene>
    <name evidence="2" type="ORF">BN946_scf184983.g28</name>
</gene>
<feature type="region of interest" description="Disordered" evidence="1">
    <location>
        <begin position="69"/>
        <end position="89"/>
    </location>
</feature>
<sequence>MHEPLFTGPTPSAPFPEIDENGWYVDKPRAQADFPNVCIAYPLIYRELRQPILCQVSFWHKREWQEAEKTSKLSTVPGEERGKRGPTRMAEGENVTLRFITDTDGTPVDGQRAQMIRRRFREFCVYLYNKKMAPATWQHGIDKEIVVAYHHWMRTQCYELQLCEDNWKADKVAVISNYTQWKKKHEEQVARDTAKTRNALKKPKKTKQRHVGDTPNLPCNRDGYGREPS</sequence>
<evidence type="ECO:0000313" key="3">
    <source>
        <dbReference type="Proteomes" id="UP000029665"/>
    </source>
</evidence>
<dbReference type="STRING" id="5643.A0A060SDU4"/>
<feature type="compositionally biased region" description="Basic residues" evidence="1">
    <location>
        <begin position="198"/>
        <end position="209"/>
    </location>
</feature>
<comment type="caution">
    <text evidence="2">The sequence shown here is derived from an EMBL/GenBank/DDBJ whole genome shotgun (WGS) entry which is preliminary data.</text>
</comment>
<name>A0A060SDU4_PYCCI</name>
<protein>
    <submittedName>
        <fullName evidence="2">Uncharacterized protein</fullName>
    </submittedName>
</protein>
<dbReference type="HOGENOM" id="CLU_1210346_0_0_1"/>
<dbReference type="Proteomes" id="UP000029665">
    <property type="component" value="Unassembled WGS sequence"/>
</dbReference>
<accession>A0A060SDU4</accession>
<feature type="region of interest" description="Disordered" evidence="1">
    <location>
        <begin position="188"/>
        <end position="229"/>
    </location>
</feature>
<reference evidence="2" key="1">
    <citation type="submission" date="2014-01" db="EMBL/GenBank/DDBJ databases">
        <title>The genome of the white-rot fungus Pycnoporus cinnabarinus: a basidiomycete model with a versatile arsenal for lignocellulosic biomass breakdown.</title>
        <authorList>
            <person name="Levasseur A."/>
            <person name="Lomascolo A."/>
            <person name="Ruiz-Duenas F.J."/>
            <person name="Uzan E."/>
            <person name="Piumi F."/>
            <person name="Kues U."/>
            <person name="Ram A.F.J."/>
            <person name="Murat C."/>
            <person name="Haon M."/>
            <person name="Benoit I."/>
            <person name="Arfi Y."/>
            <person name="Chevret D."/>
            <person name="Drula E."/>
            <person name="Kwon M.J."/>
            <person name="Gouret P."/>
            <person name="Lesage-Meessen L."/>
            <person name="Lombard V."/>
            <person name="Mariette J."/>
            <person name="Noirot C."/>
            <person name="Park J."/>
            <person name="Patyshakuliyeva A."/>
            <person name="Wieneger R.A.B."/>
            <person name="Wosten H.A.B."/>
            <person name="Martin F."/>
            <person name="Coutinho P.M."/>
            <person name="de Vries R."/>
            <person name="Martinez A.T."/>
            <person name="Klopp C."/>
            <person name="Pontarotti P."/>
            <person name="Henrissat B."/>
            <person name="Record E."/>
        </authorList>
    </citation>
    <scope>NUCLEOTIDE SEQUENCE [LARGE SCALE GENOMIC DNA]</scope>
    <source>
        <strain evidence="2">BRFM137</strain>
    </source>
</reference>
<dbReference type="EMBL" id="CCBP010000114">
    <property type="protein sequence ID" value="CDO72545.1"/>
    <property type="molecule type" value="Genomic_DNA"/>
</dbReference>